<dbReference type="GO" id="GO:0009003">
    <property type="term" value="F:signal peptidase activity"/>
    <property type="evidence" value="ECO:0007669"/>
    <property type="project" value="UniProtKB-EC"/>
</dbReference>
<dbReference type="CDD" id="cd06462">
    <property type="entry name" value="Peptidase_S24_S26"/>
    <property type="match status" value="1"/>
</dbReference>
<keyword evidence="3" id="KW-0378">Hydrolase</keyword>
<sequence>MRQRLLRVLRTGGNVLLWVTAFLGAMSLVLGLATVVAGVQPLIFRSSSMEPAIHAGALGLAKTVDAGDVAVGDVISVESASGVRVTHRVVEVEKAGEQISFTLRGDANAQPDSQPYLATEVDRVFLDVPYLGYVANAMATPWALFAAGIIVALLAVRLWQRAGRETRSAMGTGAAGVAAVGIAMAGLVPIPRTEAYFTDGSTFEAGQIHSHQVRIFDWGSPVCTNDAGGTSITLRTLVASQRYNQIWYVAPAGGQLPATPFRRVSPTGVPDSVVTTQIRRADIGGSSLAPGNYELTGRSELKGTATSPWLSNATRTANVSLTGTTDLQCGSVNLPPAITFTTPQDSTTFASPSAAQSTTLAQCGRRSPCGTAADSDGIYRVEYRLQRVNFLLTRCWDTTFGWPVFSGCGTWHQADVTPTLPTSTASPVTWRVPLTNLGTSPFAEAGTYTLYLRVYDNSSSRVITERTIRFTIN</sequence>
<gene>
    <name evidence="3" type="ORF">H1W00_12625</name>
</gene>
<dbReference type="Proteomes" id="UP000550354">
    <property type="component" value="Unassembled WGS sequence"/>
</dbReference>
<dbReference type="GO" id="GO:0004252">
    <property type="term" value="F:serine-type endopeptidase activity"/>
    <property type="evidence" value="ECO:0007669"/>
    <property type="project" value="UniProtKB-UniRule"/>
</dbReference>
<name>A0A838XL35_9ACTN</name>
<dbReference type="GO" id="GO:0016020">
    <property type="term" value="C:membrane"/>
    <property type="evidence" value="ECO:0007669"/>
    <property type="project" value="UniProtKB-UniRule"/>
</dbReference>
<keyword evidence="4" id="KW-1185">Reference proteome</keyword>
<dbReference type="NCBIfam" id="TIGR02228">
    <property type="entry name" value="sigpep_I_arch"/>
    <property type="match status" value="1"/>
</dbReference>
<organism evidence="3 4">
    <name type="scientific">Aeromicrobium phoceense</name>
    <dbReference type="NCBI Taxonomy" id="2754045"/>
    <lineage>
        <taxon>Bacteria</taxon>
        <taxon>Bacillati</taxon>
        <taxon>Actinomycetota</taxon>
        <taxon>Actinomycetes</taxon>
        <taxon>Propionibacteriales</taxon>
        <taxon>Nocardioidaceae</taxon>
        <taxon>Aeromicrobium</taxon>
    </lineage>
</organism>
<comment type="caution">
    <text evidence="3">The sequence shown here is derived from an EMBL/GenBank/DDBJ whole genome shotgun (WGS) entry which is preliminary data.</text>
</comment>
<feature type="transmembrane region" description="Helical" evidence="2">
    <location>
        <begin position="130"/>
        <end position="156"/>
    </location>
</feature>
<dbReference type="EMBL" id="JACEOG010000001">
    <property type="protein sequence ID" value="MBA4609326.1"/>
    <property type="molecule type" value="Genomic_DNA"/>
</dbReference>
<dbReference type="AlphaFoldDB" id="A0A838XL35"/>
<evidence type="ECO:0000256" key="1">
    <source>
        <dbReference type="NCBIfam" id="TIGR02228"/>
    </source>
</evidence>
<dbReference type="InterPro" id="IPR013783">
    <property type="entry name" value="Ig-like_fold"/>
</dbReference>
<feature type="transmembrane region" description="Helical" evidence="2">
    <location>
        <begin position="168"/>
        <end position="188"/>
    </location>
</feature>
<evidence type="ECO:0000313" key="3">
    <source>
        <dbReference type="EMBL" id="MBA4609326.1"/>
    </source>
</evidence>
<dbReference type="Gene3D" id="2.60.40.10">
    <property type="entry name" value="Immunoglobulins"/>
    <property type="match status" value="1"/>
</dbReference>
<accession>A0A838XL35</accession>
<reference evidence="3 4" key="1">
    <citation type="submission" date="2020-07" db="EMBL/GenBank/DDBJ databases">
        <title>Draft genome and description of Aeromicrobium phoceense strain Marseille-Q0843 isolated from healthy skin swab.</title>
        <authorList>
            <person name="Boxberger M."/>
            <person name="La Scola B."/>
        </authorList>
    </citation>
    <scope>NUCLEOTIDE SEQUENCE [LARGE SCALE GENOMIC DNA]</scope>
    <source>
        <strain evidence="3 4">Marseille-Q0843</strain>
    </source>
</reference>
<proteinExistence type="predicted"/>
<evidence type="ECO:0000313" key="4">
    <source>
        <dbReference type="Proteomes" id="UP000550354"/>
    </source>
</evidence>
<dbReference type="GO" id="GO:0005975">
    <property type="term" value="P:carbohydrate metabolic process"/>
    <property type="evidence" value="ECO:0007669"/>
    <property type="project" value="UniProtKB-ARBA"/>
</dbReference>
<feature type="transmembrane region" description="Helical" evidence="2">
    <location>
        <begin position="12"/>
        <end position="39"/>
    </location>
</feature>
<protein>
    <recommendedName>
        <fullName evidence="1">Signal peptidase I</fullName>
        <ecNumber evidence="1">3.4.21.89</ecNumber>
    </recommendedName>
</protein>
<dbReference type="RefSeq" id="WP_181756012.1">
    <property type="nucleotide sequence ID" value="NZ_JACEOG010000001.1"/>
</dbReference>
<evidence type="ECO:0000256" key="2">
    <source>
        <dbReference type="SAM" id="Phobius"/>
    </source>
</evidence>
<dbReference type="EC" id="3.4.21.89" evidence="1"/>
<keyword evidence="2" id="KW-0812">Transmembrane</keyword>
<dbReference type="GO" id="GO:0006465">
    <property type="term" value="P:signal peptide processing"/>
    <property type="evidence" value="ECO:0007669"/>
    <property type="project" value="UniProtKB-UniRule"/>
</dbReference>
<keyword evidence="2" id="KW-0472">Membrane</keyword>
<keyword evidence="2" id="KW-1133">Transmembrane helix</keyword>
<dbReference type="InterPro" id="IPR001733">
    <property type="entry name" value="Peptidase_S26B"/>
</dbReference>